<dbReference type="SUPFAM" id="SSF46689">
    <property type="entry name" value="Homeodomain-like"/>
    <property type="match status" value="1"/>
</dbReference>
<dbReference type="GO" id="GO:0003677">
    <property type="term" value="F:DNA binding"/>
    <property type="evidence" value="ECO:0007669"/>
    <property type="project" value="UniProtKB-KW"/>
</dbReference>
<reference evidence="4" key="1">
    <citation type="submission" date="2019-08" db="EMBL/GenBank/DDBJ databases">
        <title>The genome of the North American firefly Photinus pyralis.</title>
        <authorList>
            <consortium name="Photinus pyralis genome working group"/>
            <person name="Fallon T.R."/>
            <person name="Sander Lower S.E."/>
            <person name="Weng J.-K."/>
        </authorList>
    </citation>
    <scope>NUCLEOTIDE SEQUENCE</scope>
    <source>
        <strain evidence="4">TRF0915ILg1</strain>
        <tissue evidence="4">Whole body</tissue>
    </source>
</reference>
<dbReference type="InterPro" id="IPR006600">
    <property type="entry name" value="HTH_CenpB_DNA-bd_dom"/>
</dbReference>
<keyword evidence="5" id="KW-1185">Reference proteome</keyword>
<dbReference type="Gene3D" id="1.10.10.60">
    <property type="entry name" value="Homeodomain-like"/>
    <property type="match status" value="1"/>
</dbReference>
<proteinExistence type="predicted"/>
<dbReference type="OrthoDB" id="125347at2759"/>
<evidence type="ECO:0000313" key="5">
    <source>
        <dbReference type="Proteomes" id="UP000801492"/>
    </source>
</evidence>
<organism evidence="4 5">
    <name type="scientific">Ignelater luminosus</name>
    <name type="common">Cucubano</name>
    <name type="synonym">Pyrophorus luminosus</name>
    <dbReference type="NCBI Taxonomy" id="2038154"/>
    <lineage>
        <taxon>Eukaryota</taxon>
        <taxon>Metazoa</taxon>
        <taxon>Ecdysozoa</taxon>
        <taxon>Arthropoda</taxon>
        <taxon>Hexapoda</taxon>
        <taxon>Insecta</taxon>
        <taxon>Pterygota</taxon>
        <taxon>Neoptera</taxon>
        <taxon>Endopterygota</taxon>
        <taxon>Coleoptera</taxon>
        <taxon>Polyphaga</taxon>
        <taxon>Elateriformia</taxon>
        <taxon>Elateroidea</taxon>
        <taxon>Elateridae</taxon>
        <taxon>Agrypninae</taxon>
        <taxon>Pyrophorini</taxon>
        <taxon>Ignelater</taxon>
    </lineage>
</organism>
<evidence type="ECO:0000256" key="2">
    <source>
        <dbReference type="ARBA" id="ARBA00023125"/>
    </source>
</evidence>
<keyword evidence="2" id="KW-0238">DNA-binding</keyword>
<comment type="caution">
    <text evidence="4">The sequence shown here is derived from an EMBL/GenBank/DDBJ whole genome shotgun (WGS) entry which is preliminary data.</text>
</comment>
<dbReference type="AlphaFoldDB" id="A0A8K0CKN2"/>
<evidence type="ECO:0000256" key="1">
    <source>
        <dbReference type="ARBA" id="ARBA00004123"/>
    </source>
</evidence>
<dbReference type="GO" id="GO:0005634">
    <property type="term" value="C:nucleus"/>
    <property type="evidence" value="ECO:0007669"/>
    <property type="project" value="UniProtKB-SubCell"/>
</dbReference>
<dbReference type="EMBL" id="VTPC01070233">
    <property type="protein sequence ID" value="KAF2889164.1"/>
    <property type="molecule type" value="Genomic_DNA"/>
</dbReference>
<dbReference type="PROSITE" id="PS51253">
    <property type="entry name" value="HTH_CENPB"/>
    <property type="match status" value="1"/>
</dbReference>
<name>A0A8K0CKN2_IGNLU</name>
<dbReference type="Proteomes" id="UP000801492">
    <property type="component" value="Unassembled WGS sequence"/>
</dbReference>
<comment type="subcellular location">
    <subcellularLocation>
        <location evidence="1">Nucleus</location>
    </subcellularLocation>
</comment>
<sequence length="114" mass="13697">MGLELKQDKTKYMQWTNKKRQKTQRIYLRVRPRRILQEGKDAEVDKGLGKWFSIVTKRGVRKFGPMLKCKAEELGKKLGQKHENLKVTKGWFSRWKKPGHRFKKVHAADKWKFE</sequence>
<evidence type="ECO:0000259" key="3">
    <source>
        <dbReference type="PROSITE" id="PS51253"/>
    </source>
</evidence>
<feature type="domain" description="HTH CENPB-type" evidence="3">
    <location>
        <begin position="32"/>
        <end position="105"/>
    </location>
</feature>
<dbReference type="Pfam" id="PF03221">
    <property type="entry name" value="HTH_Tnp_Tc5"/>
    <property type="match status" value="1"/>
</dbReference>
<dbReference type="InterPro" id="IPR009057">
    <property type="entry name" value="Homeodomain-like_sf"/>
</dbReference>
<evidence type="ECO:0000313" key="4">
    <source>
        <dbReference type="EMBL" id="KAF2889164.1"/>
    </source>
</evidence>
<protein>
    <recommendedName>
        <fullName evidence="3">HTH CENPB-type domain-containing protein</fullName>
    </recommendedName>
</protein>
<gene>
    <name evidence="4" type="ORF">ILUMI_17009</name>
</gene>
<accession>A0A8K0CKN2</accession>